<proteinExistence type="predicted"/>
<organism evidence="2">
    <name type="scientific">Castor canadensis</name>
    <name type="common">American beaver</name>
    <dbReference type="NCBI Taxonomy" id="51338"/>
    <lineage>
        <taxon>Eukaryota</taxon>
        <taxon>Metazoa</taxon>
        <taxon>Chordata</taxon>
        <taxon>Craniata</taxon>
        <taxon>Vertebrata</taxon>
        <taxon>Euteleostomi</taxon>
        <taxon>Mammalia</taxon>
        <taxon>Eutheria</taxon>
        <taxon>Euarchontoglires</taxon>
        <taxon>Glires</taxon>
        <taxon>Rodentia</taxon>
        <taxon>Castorimorpha</taxon>
        <taxon>Castoridae</taxon>
        <taxon>Castor</taxon>
    </lineage>
</organism>
<feature type="compositionally biased region" description="Gly residues" evidence="1">
    <location>
        <begin position="1"/>
        <end position="14"/>
    </location>
</feature>
<evidence type="ECO:0000256" key="1">
    <source>
        <dbReference type="SAM" id="MobiDB-lite"/>
    </source>
</evidence>
<reference evidence="2" key="1">
    <citation type="submission" date="2025-08" db="UniProtKB">
        <authorList>
            <consortium name="RefSeq"/>
        </authorList>
    </citation>
    <scope>IDENTIFICATION</scope>
    <source>
        <tissue evidence="2">Leukocyte</tissue>
    </source>
</reference>
<feature type="region of interest" description="Disordered" evidence="1">
    <location>
        <begin position="1"/>
        <end position="97"/>
    </location>
</feature>
<dbReference type="RefSeq" id="XP_020021635.1">
    <property type="nucleotide sequence ID" value="XM_020166046.1"/>
</dbReference>
<sequence>MGGLGWRRGNGAVGVRGLCAPGRRERGAGRNRSAGGGALEVGGPRSLRPPGRGVAIGRCRPLSARPGGGEEDAAREPGAGDSGDIVPTAGGARRPSWWRRWSRGVGRALMHEGPADAQQRG</sequence>
<dbReference type="KEGG" id="ccan:109687919"/>
<protein>
    <submittedName>
        <fullName evidence="2">Uncharacterized protein LOC109687919</fullName>
    </submittedName>
</protein>
<feature type="compositionally biased region" description="Low complexity" evidence="1">
    <location>
        <begin position="42"/>
        <end position="53"/>
    </location>
</feature>
<evidence type="ECO:0000313" key="2">
    <source>
        <dbReference type="RefSeq" id="XP_020021635.1"/>
    </source>
</evidence>
<name>A0A8B7UTP0_CASCN</name>
<accession>A0A8B7UTP0</accession>
<dbReference type="AlphaFoldDB" id="A0A8B7UTP0"/>
<gene>
    <name evidence="2" type="primary">LOC109687919</name>
</gene>